<gene>
    <name evidence="1" type="ORF">Glove_150g61</name>
</gene>
<dbReference type="PANTHER" id="PTHR28031">
    <property type="entry name" value="PROLINE-RICH PROTEIN HUA1"/>
    <property type="match status" value="1"/>
</dbReference>
<dbReference type="InterPro" id="IPR038910">
    <property type="entry name" value="Hua1-like"/>
</dbReference>
<sequence length="207" mass="22446">MSQAPNQNAPMNSLNDVINEEAPPAYTPYPNSGETSMLFGPNRIYGETPYQPPQPQVYYCPNTIVYPPIHPISPITSAEIRYPAGYICPICNCTGYERPGMICQQCLNLFGTPSSSSSTHATYPYHHHQVYPPLPPSPSGISTIPSASMIHGNGFGGYGGSGVIYLRPGDPTIGGRICPTCKGKGREKFLFEKPLCSQCQGIGRIFK</sequence>
<protein>
    <submittedName>
        <fullName evidence="1">Uncharacterized protein</fullName>
    </submittedName>
</protein>
<evidence type="ECO:0000313" key="1">
    <source>
        <dbReference type="EMBL" id="RHZ79234.1"/>
    </source>
</evidence>
<name>A0A397J1U1_9GLOM</name>
<evidence type="ECO:0000313" key="2">
    <source>
        <dbReference type="Proteomes" id="UP000266861"/>
    </source>
</evidence>
<dbReference type="Proteomes" id="UP000266861">
    <property type="component" value="Unassembled WGS sequence"/>
</dbReference>
<accession>A0A397J1U1</accession>
<dbReference type="OrthoDB" id="2405700at2759"/>
<comment type="caution">
    <text evidence="1">The sequence shown here is derived from an EMBL/GenBank/DDBJ whole genome shotgun (WGS) entry which is preliminary data.</text>
</comment>
<organism evidence="1 2">
    <name type="scientific">Diversispora epigaea</name>
    <dbReference type="NCBI Taxonomy" id="1348612"/>
    <lineage>
        <taxon>Eukaryota</taxon>
        <taxon>Fungi</taxon>
        <taxon>Fungi incertae sedis</taxon>
        <taxon>Mucoromycota</taxon>
        <taxon>Glomeromycotina</taxon>
        <taxon>Glomeromycetes</taxon>
        <taxon>Diversisporales</taxon>
        <taxon>Diversisporaceae</taxon>
        <taxon>Diversispora</taxon>
    </lineage>
</organism>
<dbReference type="Gene3D" id="6.20.20.10">
    <property type="match status" value="1"/>
</dbReference>
<proteinExistence type="predicted"/>
<dbReference type="STRING" id="1348612.A0A397J1U1"/>
<dbReference type="GO" id="GO:0005737">
    <property type="term" value="C:cytoplasm"/>
    <property type="evidence" value="ECO:0007669"/>
    <property type="project" value="TreeGrafter"/>
</dbReference>
<dbReference type="PANTHER" id="PTHR28031:SF1">
    <property type="entry name" value="PROLINE-RICH PROTEIN HUA1"/>
    <property type="match status" value="1"/>
</dbReference>
<reference evidence="1 2" key="1">
    <citation type="submission" date="2018-08" db="EMBL/GenBank/DDBJ databases">
        <title>Genome and evolution of the arbuscular mycorrhizal fungus Diversispora epigaea (formerly Glomus versiforme) and its bacterial endosymbionts.</title>
        <authorList>
            <person name="Sun X."/>
            <person name="Fei Z."/>
            <person name="Harrison M."/>
        </authorList>
    </citation>
    <scope>NUCLEOTIDE SEQUENCE [LARGE SCALE GENOMIC DNA]</scope>
    <source>
        <strain evidence="1 2">IT104</strain>
    </source>
</reference>
<dbReference type="AlphaFoldDB" id="A0A397J1U1"/>
<dbReference type="EMBL" id="PQFF01000141">
    <property type="protein sequence ID" value="RHZ79234.1"/>
    <property type="molecule type" value="Genomic_DNA"/>
</dbReference>
<keyword evidence="2" id="KW-1185">Reference proteome</keyword>